<name>A0A2V3U933_9HYPH</name>
<evidence type="ECO:0000313" key="2">
    <source>
        <dbReference type="EMBL" id="PXW60307.1"/>
    </source>
</evidence>
<dbReference type="InterPro" id="IPR038444">
    <property type="entry name" value="DUF465_sf"/>
</dbReference>
<feature type="compositionally biased region" description="Polar residues" evidence="1">
    <location>
        <begin position="11"/>
        <end position="22"/>
    </location>
</feature>
<dbReference type="Pfam" id="PF04325">
    <property type="entry name" value="DUF465"/>
    <property type="match status" value="1"/>
</dbReference>
<gene>
    <name evidence="2" type="ORF">C7450_104361</name>
</gene>
<organism evidence="2 3">
    <name type="scientific">Chelatococcus asaccharovorans</name>
    <dbReference type="NCBI Taxonomy" id="28210"/>
    <lineage>
        <taxon>Bacteria</taxon>
        <taxon>Pseudomonadati</taxon>
        <taxon>Pseudomonadota</taxon>
        <taxon>Alphaproteobacteria</taxon>
        <taxon>Hyphomicrobiales</taxon>
        <taxon>Chelatococcaceae</taxon>
        <taxon>Chelatococcus</taxon>
    </lineage>
</organism>
<accession>A0A2V3U933</accession>
<dbReference type="EMBL" id="QJJK01000004">
    <property type="protein sequence ID" value="PXW60307.1"/>
    <property type="molecule type" value="Genomic_DNA"/>
</dbReference>
<sequence>MSDLRLPPSLVSLQGVTSSPANADSPEKPMVSGLFEGDERDILAAELSRLREEHRDLDMAIGALEHVGPADQLQIQRLKKRKLVLKDRISFIEDQLTPDIIA</sequence>
<keyword evidence="3" id="KW-1185">Reference proteome</keyword>
<protein>
    <recommendedName>
        <fullName evidence="4">DUF465 domain-containing protein</fullName>
    </recommendedName>
</protein>
<reference evidence="2 3" key="1">
    <citation type="submission" date="2018-05" db="EMBL/GenBank/DDBJ databases">
        <title>Genomic Encyclopedia of Type Strains, Phase IV (KMG-IV): sequencing the most valuable type-strain genomes for metagenomic binning, comparative biology and taxonomic classification.</title>
        <authorList>
            <person name="Goeker M."/>
        </authorList>
    </citation>
    <scope>NUCLEOTIDE SEQUENCE [LARGE SCALE GENOMIC DNA]</scope>
    <source>
        <strain evidence="2 3">DSM 6462</strain>
    </source>
</reference>
<evidence type="ECO:0000256" key="1">
    <source>
        <dbReference type="SAM" id="MobiDB-lite"/>
    </source>
</evidence>
<dbReference type="Gene3D" id="6.10.280.50">
    <property type="match status" value="1"/>
</dbReference>
<dbReference type="Proteomes" id="UP000248021">
    <property type="component" value="Unassembled WGS sequence"/>
</dbReference>
<evidence type="ECO:0008006" key="4">
    <source>
        <dbReference type="Google" id="ProtNLM"/>
    </source>
</evidence>
<evidence type="ECO:0000313" key="3">
    <source>
        <dbReference type="Proteomes" id="UP000248021"/>
    </source>
</evidence>
<feature type="region of interest" description="Disordered" evidence="1">
    <location>
        <begin position="1"/>
        <end position="28"/>
    </location>
</feature>
<dbReference type="InterPro" id="IPR007420">
    <property type="entry name" value="DUF465"/>
</dbReference>
<dbReference type="AlphaFoldDB" id="A0A2V3U933"/>
<comment type="caution">
    <text evidence="2">The sequence shown here is derived from an EMBL/GenBank/DDBJ whole genome shotgun (WGS) entry which is preliminary data.</text>
</comment>
<proteinExistence type="predicted"/>